<protein>
    <recommendedName>
        <fullName evidence="1">Glycosyltransferase 2-like domain-containing protein</fullName>
    </recommendedName>
</protein>
<dbReference type="InterPro" id="IPR001173">
    <property type="entry name" value="Glyco_trans_2-like"/>
</dbReference>
<evidence type="ECO:0000313" key="2">
    <source>
        <dbReference type="EMBL" id="CAA9222309.1"/>
    </source>
</evidence>
<sequence length="298" mass="33079">MRVAVCVITYQRPDGLKRLIGGLDELVFDKSPPPNLEIIVVDNDQTGSACALLESSSRKLGWPIKCCVEPRRGIPHARNKAIACAGTGVDFIAFVDDDELPQPSWLDELLCVQRSYDADVVQGPVLPYFPEDVPTWIVKGRFFERYAVRAGYGTGQRLELADTNNVLVRSEVFAGMDKLFDERFALTGGSDTHFFMRVFRAGYKIVWANDALAYEWIPKSRANVRWILQRAYRLGNTRSVCELDLESSRGGRVVPVVKGVGRIVQGLLLVPVSLVRGRHAFVEALYGVCYGAGRLAGV</sequence>
<feature type="non-terminal residue" evidence="2">
    <location>
        <position position="298"/>
    </location>
</feature>
<dbReference type="SUPFAM" id="SSF53448">
    <property type="entry name" value="Nucleotide-diphospho-sugar transferases"/>
    <property type="match status" value="1"/>
</dbReference>
<gene>
    <name evidence="2" type="ORF">AVDCRST_MAG93-497</name>
</gene>
<evidence type="ECO:0000259" key="1">
    <source>
        <dbReference type="Pfam" id="PF00535"/>
    </source>
</evidence>
<dbReference type="Pfam" id="PF00535">
    <property type="entry name" value="Glycos_transf_2"/>
    <property type="match status" value="1"/>
</dbReference>
<dbReference type="InterPro" id="IPR029044">
    <property type="entry name" value="Nucleotide-diphossugar_trans"/>
</dbReference>
<feature type="domain" description="Glycosyltransferase 2-like" evidence="1">
    <location>
        <begin position="5"/>
        <end position="177"/>
    </location>
</feature>
<dbReference type="AlphaFoldDB" id="A0A6J4HE70"/>
<name>A0A6J4HE70_9CHLR</name>
<organism evidence="2">
    <name type="scientific">uncultured Chloroflexia bacterium</name>
    <dbReference type="NCBI Taxonomy" id="1672391"/>
    <lineage>
        <taxon>Bacteria</taxon>
        <taxon>Bacillati</taxon>
        <taxon>Chloroflexota</taxon>
        <taxon>Chloroflexia</taxon>
        <taxon>environmental samples</taxon>
    </lineage>
</organism>
<dbReference type="EMBL" id="CADCTR010000164">
    <property type="protein sequence ID" value="CAA9222309.1"/>
    <property type="molecule type" value="Genomic_DNA"/>
</dbReference>
<dbReference type="InterPro" id="IPR050834">
    <property type="entry name" value="Glycosyltransf_2"/>
</dbReference>
<reference evidence="2" key="1">
    <citation type="submission" date="2020-02" db="EMBL/GenBank/DDBJ databases">
        <authorList>
            <person name="Meier V. D."/>
        </authorList>
    </citation>
    <scope>NUCLEOTIDE SEQUENCE</scope>
    <source>
        <strain evidence="2">AVDCRST_MAG93</strain>
    </source>
</reference>
<dbReference type="PANTHER" id="PTHR43685">
    <property type="entry name" value="GLYCOSYLTRANSFERASE"/>
    <property type="match status" value="1"/>
</dbReference>
<dbReference type="Gene3D" id="3.90.550.10">
    <property type="entry name" value="Spore Coat Polysaccharide Biosynthesis Protein SpsA, Chain A"/>
    <property type="match status" value="1"/>
</dbReference>
<dbReference type="CDD" id="cd00761">
    <property type="entry name" value="Glyco_tranf_GTA_type"/>
    <property type="match status" value="1"/>
</dbReference>
<accession>A0A6J4HE70</accession>
<dbReference type="PANTHER" id="PTHR43685:SF11">
    <property type="entry name" value="GLYCOSYLTRANSFERASE TAGX-RELATED"/>
    <property type="match status" value="1"/>
</dbReference>
<proteinExistence type="predicted"/>